<evidence type="ECO:0000313" key="1">
    <source>
        <dbReference type="EMBL" id="KXN67570.1"/>
    </source>
</evidence>
<name>A0A137NXI2_CONC2</name>
<proteinExistence type="predicted"/>
<evidence type="ECO:0000313" key="2">
    <source>
        <dbReference type="Proteomes" id="UP000070444"/>
    </source>
</evidence>
<accession>A0A137NXI2</accession>
<dbReference type="PANTHER" id="PTHR36182:SF2">
    <property type="entry name" value="LYTIC POLYSACCHARIDE MONOOXYGENASE"/>
    <property type="match status" value="1"/>
</dbReference>
<dbReference type="AlphaFoldDB" id="A0A137NXI2"/>
<sequence length="221" mass="24383">MSELRYSVKYQIKREMKAFNLVLLFACVVSGHMEIKSHPPRTSKFSEYYKKEGKVDYDLKSPLANKDGFDKPYPCKGAPVGPSQATLTAGQKIDLEFDYGAIHNGGHCQFGLSWDNAKTIVTFYTLMKRCFLDGFTIPVTIPATTPPGNATLTWTWVNAAGYREYYMNCIDVTIVGGPKDGKVTGPKNLVANMPGAPTIPEFNVGGDGAELFEKRPIITLP</sequence>
<dbReference type="OrthoDB" id="2342176at2759"/>
<organism evidence="1 2">
    <name type="scientific">Conidiobolus coronatus (strain ATCC 28846 / CBS 209.66 / NRRL 28638)</name>
    <name type="common">Delacroixia coronata</name>
    <dbReference type="NCBI Taxonomy" id="796925"/>
    <lineage>
        <taxon>Eukaryota</taxon>
        <taxon>Fungi</taxon>
        <taxon>Fungi incertae sedis</taxon>
        <taxon>Zoopagomycota</taxon>
        <taxon>Entomophthoromycotina</taxon>
        <taxon>Entomophthoromycetes</taxon>
        <taxon>Entomophthorales</taxon>
        <taxon>Ancylistaceae</taxon>
        <taxon>Conidiobolus</taxon>
    </lineage>
</organism>
<gene>
    <name evidence="1" type="ORF">CONCODRAFT_10335</name>
</gene>
<dbReference type="Proteomes" id="UP000070444">
    <property type="component" value="Unassembled WGS sequence"/>
</dbReference>
<reference evidence="1 2" key="1">
    <citation type="journal article" date="2015" name="Genome Biol. Evol.">
        <title>Phylogenomic analyses indicate that early fungi evolved digesting cell walls of algal ancestors of land plants.</title>
        <authorList>
            <person name="Chang Y."/>
            <person name="Wang S."/>
            <person name="Sekimoto S."/>
            <person name="Aerts A.L."/>
            <person name="Choi C."/>
            <person name="Clum A."/>
            <person name="LaButti K.M."/>
            <person name="Lindquist E.A."/>
            <person name="Yee Ngan C."/>
            <person name="Ohm R.A."/>
            <person name="Salamov A.A."/>
            <person name="Grigoriev I.V."/>
            <person name="Spatafora J.W."/>
            <person name="Berbee M.L."/>
        </authorList>
    </citation>
    <scope>NUCLEOTIDE SEQUENCE [LARGE SCALE GENOMIC DNA]</scope>
    <source>
        <strain evidence="1 2">NRRL 28638</strain>
    </source>
</reference>
<protein>
    <recommendedName>
        <fullName evidence="3">Lytic polysaccharide monooxygenase</fullName>
    </recommendedName>
</protein>
<dbReference type="Gene3D" id="2.70.50.70">
    <property type="match status" value="1"/>
</dbReference>
<dbReference type="EMBL" id="KQ964627">
    <property type="protein sequence ID" value="KXN67570.1"/>
    <property type="molecule type" value="Genomic_DNA"/>
</dbReference>
<keyword evidence="2" id="KW-1185">Reference proteome</keyword>
<evidence type="ECO:0008006" key="3">
    <source>
        <dbReference type="Google" id="ProtNLM"/>
    </source>
</evidence>
<dbReference type="PANTHER" id="PTHR36182">
    <property type="entry name" value="PROTEIN, PUTATIVE (AFU_ORTHOLOGUE AFUA_6G10930)-RELATED"/>
    <property type="match status" value="1"/>
</dbReference>